<accession>A0A3R7NAD6</accession>
<protein>
    <recommendedName>
        <fullName evidence="3">FAD:protein FMN transferase</fullName>
        <ecNumber evidence="2">2.7.1.180</ecNumber>
    </recommendedName>
    <alternativeName>
        <fullName evidence="9">Flavin transferase</fullName>
    </alternativeName>
</protein>
<evidence type="ECO:0000256" key="7">
    <source>
        <dbReference type="ARBA" id="ARBA00022827"/>
    </source>
</evidence>
<evidence type="ECO:0000256" key="8">
    <source>
        <dbReference type="ARBA" id="ARBA00022842"/>
    </source>
</evidence>
<dbReference type="OrthoDB" id="9778595at2"/>
<dbReference type="InterPro" id="IPR006311">
    <property type="entry name" value="TAT_signal"/>
</dbReference>
<evidence type="ECO:0000256" key="5">
    <source>
        <dbReference type="ARBA" id="ARBA00022679"/>
    </source>
</evidence>
<evidence type="ECO:0000256" key="3">
    <source>
        <dbReference type="ARBA" id="ARBA00016337"/>
    </source>
</evidence>
<evidence type="ECO:0000256" key="11">
    <source>
        <dbReference type="SAM" id="SignalP"/>
    </source>
</evidence>
<feature type="chain" id="PRO_5039917596" description="FAD:protein FMN transferase" evidence="11">
    <location>
        <begin position="24"/>
        <end position="290"/>
    </location>
</feature>
<dbReference type="PROSITE" id="PS51318">
    <property type="entry name" value="TAT"/>
    <property type="match status" value="1"/>
</dbReference>
<dbReference type="PANTHER" id="PTHR30040:SF2">
    <property type="entry name" value="FAD:PROTEIN FMN TRANSFERASE"/>
    <property type="match status" value="1"/>
</dbReference>
<evidence type="ECO:0000256" key="10">
    <source>
        <dbReference type="ARBA" id="ARBA00048540"/>
    </source>
</evidence>
<comment type="caution">
    <text evidence="12">The sequence shown here is derived from an EMBL/GenBank/DDBJ whole genome shotgun (WGS) entry which is preliminary data.</text>
</comment>
<keyword evidence="7" id="KW-0274">FAD</keyword>
<dbReference type="EC" id="2.7.1.180" evidence="2"/>
<evidence type="ECO:0000256" key="2">
    <source>
        <dbReference type="ARBA" id="ARBA00011955"/>
    </source>
</evidence>
<dbReference type="GO" id="GO:0046872">
    <property type="term" value="F:metal ion binding"/>
    <property type="evidence" value="ECO:0007669"/>
    <property type="project" value="UniProtKB-KW"/>
</dbReference>
<keyword evidence="8" id="KW-0460">Magnesium</keyword>
<dbReference type="EMBL" id="PXNQ02000012">
    <property type="protein sequence ID" value="RNF33290.1"/>
    <property type="molecule type" value="Genomic_DNA"/>
</dbReference>
<keyword evidence="5" id="KW-0808">Transferase</keyword>
<evidence type="ECO:0000256" key="1">
    <source>
        <dbReference type="ARBA" id="ARBA00001946"/>
    </source>
</evidence>
<evidence type="ECO:0000313" key="13">
    <source>
        <dbReference type="Proteomes" id="UP000238137"/>
    </source>
</evidence>
<evidence type="ECO:0000313" key="12">
    <source>
        <dbReference type="EMBL" id="RNF33290.1"/>
    </source>
</evidence>
<dbReference type="Gene3D" id="3.10.520.10">
    <property type="entry name" value="ApbE-like domains"/>
    <property type="match status" value="1"/>
</dbReference>
<dbReference type="InterPro" id="IPR024932">
    <property type="entry name" value="ApbE"/>
</dbReference>
<reference evidence="12" key="1">
    <citation type="submission" date="2018-05" db="EMBL/GenBank/DDBJ databases">
        <title>Reclassification of Methylarcula marina and Methylarcula terricola as Paracoccus methylarcula sp.nov., comb.nov. and Paracoccus terricola comb.nov.</title>
        <authorList>
            <person name="Shmareva M.N."/>
            <person name="Doronina N.V."/>
            <person name="Vasilenko O.V."/>
            <person name="Tarlachkov S.V."/>
            <person name="Trotsenko Y.A."/>
        </authorList>
    </citation>
    <scope>NUCLEOTIDE SEQUENCE [LARGE SCALE GENOMIC DNA]</scope>
    <source>
        <strain evidence="12">VKM B-2159</strain>
    </source>
</reference>
<gene>
    <name evidence="12" type="ORF">A7A09_017900</name>
</gene>
<name>A0A3R7NAD6_9RHOB</name>
<keyword evidence="13" id="KW-1185">Reference proteome</keyword>
<dbReference type="SUPFAM" id="SSF143631">
    <property type="entry name" value="ApbE-like"/>
    <property type="match status" value="1"/>
</dbReference>
<evidence type="ECO:0000256" key="4">
    <source>
        <dbReference type="ARBA" id="ARBA00022630"/>
    </source>
</evidence>
<keyword evidence="11" id="KW-0732">Signal</keyword>
<comment type="catalytic activity">
    <reaction evidence="10">
        <text>L-threonyl-[protein] + FAD = FMN-L-threonyl-[protein] + AMP + H(+)</text>
        <dbReference type="Rhea" id="RHEA:36847"/>
        <dbReference type="Rhea" id="RHEA-COMP:11060"/>
        <dbReference type="Rhea" id="RHEA-COMP:11061"/>
        <dbReference type="ChEBI" id="CHEBI:15378"/>
        <dbReference type="ChEBI" id="CHEBI:30013"/>
        <dbReference type="ChEBI" id="CHEBI:57692"/>
        <dbReference type="ChEBI" id="CHEBI:74257"/>
        <dbReference type="ChEBI" id="CHEBI:456215"/>
        <dbReference type="EC" id="2.7.1.180"/>
    </reaction>
</comment>
<dbReference type="Pfam" id="PF02424">
    <property type="entry name" value="ApbE"/>
    <property type="match status" value="1"/>
</dbReference>
<dbReference type="GO" id="GO:0016740">
    <property type="term" value="F:transferase activity"/>
    <property type="evidence" value="ECO:0007669"/>
    <property type="project" value="UniProtKB-KW"/>
</dbReference>
<dbReference type="PANTHER" id="PTHR30040">
    <property type="entry name" value="THIAMINE BIOSYNTHESIS LIPOPROTEIN APBE"/>
    <property type="match status" value="1"/>
</dbReference>
<feature type="signal peptide" evidence="11">
    <location>
        <begin position="1"/>
        <end position="23"/>
    </location>
</feature>
<dbReference type="InterPro" id="IPR003374">
    <property type="entry name" value="ApbE-like_sf"/>
</dbReference>
<dbReference type="Proteomes" id="UP000238137">
    <property type="component" value="Unassembled WGS sequence"/>
</dbReference>
<keyword evidence="6" id="KW-0479">Metal-binding</keyword>
<dbReference type="RefSeq" id="WP_106692702.1">
    <property type="nucleotide sequence ID" value="NZ_PXNQ02000012.1"/>
</dbReference>
<evidence type="ECO:0000256" key="9">
    <source>
        <dbReference type="ARBA" id="ARBA00031306"/>
    </source>
</evidence>
<evidence type="ECO:0000256" key="6">
    <source>
        <dbReference type="ARBA" id="ARBA00022723"/>
    </source>
</evidence>
<keyword evidence="4" id="KW-0285">Flavoprotein</keyword>
<dbReference type="AlphaFoldDB" id="A0A3R7NAD6"/>
<proteinExistence type="predicted"/>
<sequence length="290" mass="30391">MIGRRRFLTIMAAAAASTGSVGAAEWRGRALGTDARILIRGGAVSARIIAAVRAEIERIEQVFSLYRESELVRLNRKSRGRVSADLAAALTLARNVHEATEGAFDPAVQLLWQGLAQPAGKTASTGLLAFAGLRQNGRRVWLASGQALTFNGLAQGLATDRVAALLTKHGFDEMLVDMGENKAIGTDFKLALADGRAGSLGRITLRAGRAIATSSPDALRFPGGQSHILGPQGQVPRWSSVSVEAGSAALADAASTGFVLMDRDAIGRAARRLGVGPVRLVDFEGNLTAL</sequence>
<organism evidence="12 13">
    <name type="scientific">Paracoccus methylarcula</name>
    <dbReference type="NCBI Taxonomy" id="72022"/>
    <lineage>
        <taxon>Bacteria</taxon>
        <taxon>Pseudomonadati</taxon>
        <taxon>Pseudomonadota</taxon>
        <taxon>Alphaproteobacteria</taxon>
        <taxon>Rhodobacterales</taxon>
        <taxon>Paracoccaceae</taxon>
        <taxon>Paracoccus</taxon>
    </lineage>
</organism>
<comment type="cofactor">
    <cofactor evidence="1">
        <name>Mg(2+)</name>
        <dbReference type="ChEBI" id="CHEBI:18420"/>
    </cofactor>
</comment>